<keyword evidence="1" id="KW-0732">Signal</keyword>
<sequence>MRPILGWLLYLFTFLAASDFKLHEVGLRDPMETLSHRGKGLANSTKQKIPSFREIWHWFEDPTEVEWKHTWMHQFHRNFTIDATDYCHGPQGTDRTIRISSTIMNIAALEMGTMRNEEA</sequence>
<gene>
    <name evidence="2" type="ORF">MSPICULIGERA_LOCUS1659</name>
</gene>
<organism evidence="2 3">
    <name type="scientific">Mesorhabditis spiculigera</name>
    <dbReference type="NCBI Taxonomy" id="96644"/>
    <lineage>
        <taxon>Eukaryota</taxon>
        <taxon>Metazoa</taxon>
        <taxon>Ecdysozoa</taxon>
        <taxon>Nematoda</taxon>
        <taxon>Chromadorea</taxon>
        <taxon>Rhabditida</taxon>
        <taxon>Rhabditina</taxon>
        <taxon>Rhabditomorpha</taxon>
        <taxon>Rhabditoidea</taxon>
        <taxon>Rhabditidae</taxon>
        <taxon>Mesorhabditinae</taxon>
        <taxon>Mesorhabditis</taxon>
    </lineage>
</organism>
<comment type="caution">
    <text evidence="2">The sequence shown here is derived from an EMBL/GenBank/DDBJ whole genome shotgun (WGS) entry which is preliminary data.</text>
</comment>
<feature type="chain" id="PRO_5041423772" evidence="1">
    <location>
        <begin position="18"/>
        <end position="119"/>
    </location>
</feature>
<accession>A0AA36C738</accession>
<proteinExistence type="predicted"/>
<dbReference type="AlphaFoldDB" id="A0AA36C738"/>
<evidence type="ECO:0000313" key="2">
    <source>
        <dbReference type="EMBL" id="CAJ0560833.1"/>
    </source>
</evidence>
<dbReference type="EMBL" id="CATQJA010000501">
    <property type="protein sequence ID" value="CAJ0560833.1"/>
    <property type="molecule type" value="Genomic_DNA"/>
</dbReference>
<feature type="non-terminal residue" evidence="2">
    <location>
        <position position="119"/>
    </location>
</feature>
<evidence type="ECO:0000256" key="1">
    <source>
        <dbReference type="SAM" id="SignalP"/>
    </source>
</evidence>
<name>A0AA36C738_9BILA</name>
<feature type="signal peptide" evidence="1">
    <location>
        <begin position="1"/>
        <end position="17"/>
    </location>
</feature>
<evidence type="ECO:0000313" key="3">
    <source>
        <dbReference type="Proteomes" id="UP001177023"/>
    </source>
</evidence>
<dbReference type="Proteomes" id="UP001177023">
    <property type="component" value="Unassembled WGS sequence"/>
</dbReference>
<protein>
    <submittedName>
        <fullName evidence="2">Uncharacterized protein</fullName>
    </submittedName>
</protein>
<reference evidence="2" key="1">
    <citation type="submission" date="2023-06" db="EMBL/GenBank/DDBJ databases">
        <authorList>
            <person name="Delattre M."/>
        </authorList>
    </citation>
    <scope>NUCLEOTIDE SEQUENCE</scope>
    <source>
        <strain evidence="2">AF72</strain>
    </source>
</reference>
<feature type="non-terminal residue" evidence="2">
    <location>
        <position position="1"/>
    </location>
</feature>
<keyword evidence="3" id="KW-1185">Reference proteome</keyword>